<feature type="transmembrane region" description="Helical" evidence="5">
    <location>
        <begin position="165"/>
        <end position="184"/>
    </location>
</feature>
<dbReference type="Pfam" id="PF07690">
    <property type="entry name" value="MFS_1"/>
    <property type="match status" value="1"/>
</dbReference>
<dbReference type="EMBL" id="SEYY01010320">
    <property type="protein sequence ID" value="KAB7501528.1"/>
    <property type="molecule type" value="Genomic_DNA"/>
</dbReference>
<feature type="transmembrane region" description="Helical" evidence="5">
    <location>
        <begin position="140"/>
        <end position="159"/>
    </location>
</feature>
<keyword evidence="2 5" id="KW-0812">Transmembrane</keyword>
<dbReference type="PANTHER" id="PTHR11662:SF399">
    <property type="entry name" value="FI19708P1-RELATED"/>
    <property type="match status" value="1"/>
</dbReference>
<evidence type="ECO:0000256" key="2">
    <source>
        <dbReference type="ARBA" id="ARBA00022692"/>
    </source>
</evidence>
<reference evidence="6 7" key="1">
    <citation type="journal article" date="2019" name="PLoS Biol.">
        <title>Sex chromosomes control vertical transmission of feminizing Wolbachia symbionts in an isopod.</title>
        <authorList>
            <person name="Becking T."/>
            <person name="Chebbi M.A."/>
            <person name="Giraud I."/>
            <person name="Moumen B."/>
            <person name="Laverre T."/>
            <person name="Caubet Y."/>
            <person name="Peccoud J."/>
            <person name="Gilbert C."/>
            <person name="Cordaux R."/>
        </authorList>
    </citation>
    <scope>NUCLEOTIDE SEQUENCE [LARGE SCALE GENOMIC DNA]</scope>
    <source>
        <strain evidence="6">ANa2</strain>
        <tissue evidence="6">Whole body excluding digestive tract and cuticle</tissue>
    </source>
</reference>
<keyword evidence="4 5" id="KW-0472">Membrane</keyword>
<organism evidence="6 7">
    <name type="scientific">Armadillidium nasatum</name>
    <dbReference type="NCBI Taxonomy" id="96803"/>
    <lineage>
        <taxon>Eukaryota</taxon>
        <taxon>Metazoa</taxon>
        <taxon>Ecdysozoa</taxon>
        <taxon>Arthropoda</taxon>
        <taxon>Crustacea</taxon>
        <taxon>Multicrustacea</taxon>
        <taxon>Malacostraca</taxon>
        <taxon>Eumalacostraca</taxon>
        <taxon>Peracarida</taxon>
        <taxon>Isopoda</taxon>
        <taxon>Oniscidea</taxon>
        <taxon>Crinocheta</taxon>
        <taxon>Armadillidiidae</taxon>
        <taxon>Armadillidium</taxon>
    </lineage>
</organism>
<proteinExistence type="predicted"/>
<dbReference type="SUPFAM" id="SSF103473">
    <property type="entry name" value="MFS general substrate transporter"/>
    <property type="match status" value="1"/>
</dbReference>
<keyword evidence="7" id="KW-1185">Reference proteome</keyword>
<dbReference type="Proteomes" id="UP000326759">
    <property type="component" value="Unassembled WGS sequence"/>
</dbReference>
<dbReference type="GO" id="GO:0006820">
    <property type="term" value="P:monoatomic anion transport"/>
    <property type="evidence" value="ECO:0007669"/>
    <property type="project" value="TreeGrafter"/>
</dbReference>
<dbReference type="GO" id="GO:0016020">
    <property type="term" value="C:membrane"/>
    <property type="evidence" value="ECO:0007669"/>
    <property type="project" value="UniProtKB-SubCell"/>
</dbReference>
<evidence type="ECO:0000256" key="5">
    <source>
        <dbReference type="SAM" id="Phobius"/>
    </source>
</evidence>
<evidence type="ECO:0000256" key="1">
    <source>
        <dbReference type="ARBA" id="ARBA00004141"/>
    </source>
</evidence>
<dbReference type="InterPro" id="IPR036259">
    <property type="entry name" value="MFS_trans_sf"/>
</dbReference>
<evidence type="ECO:0000256" key="3">
    <source>
        <dbReference type="ARBA" id="ARBA00022989"/>
    </source>
</evidence>
<feature type="transmembrane region" description="Helical" evidence="5">
    <location>
        <begin position="6"/>
        <end position="32"/>
    </location>
</feature>
<dbReference type="InterPro" id="IPR050382">
    <property type="entry name" value="MFS_Na/Anion_cotransporter"/>
</dbReference>
<accession>A0A5N5T687</accession>
<protein>
    <submittedName>
        <fullName evidence="6">Vesicular glutamate transporter 2</fullName>
    </submittedName>
</protein>
<dbReference type="PANTHER" id="PTHR11662">
    <property type="entry name" value="SOLUTE CARRIER FAMILY 17"/>
    <property type="match status" value="1"/>
</dbReference>
<dbReference type="OrthoDB" id="2985014at2759"/>
<dbReference type="GO" id="GO:0022857">
    <property type="term" value="F:transmembrane transporter activity"/>
    <property type="evidence" value="ECO:0007669"/>
    <property type="project" value="InterPro"/>
</dbReference>
<dbReference type="Gene3D" id="1.20.1250.20">
    <property type="entry name" value="MFS general substrate transporter like domains"/>
    <property type="match status" value="1"/>
</dbReference>
<evidence type="ECO:0000313" key="6">
    <source>
        <dbReference type="EMBL" id="KAB7501528.1"/>
    </source>
</evidence>
<comment type="subcellular location">
    <subcellularLocation>
        <location evidence="1">Membrane</location>
        <topology evidence="1">Multi-pass membrane protein</topology>
    </subcellularLocation>
</comment>
<evidence type="ECO:0000256" key="4">
    <source>
        <dbReference type="ARBA" id="ARBA00023136"/>
    </source>
</evidence>
<evidence type="ECO:0000313" key="7">
    <source>
        <dbReference type="Proteomes" id="UP000326759"/>
    </source>
</evidence>
<sequence>MDINIYIGYIIYIVFNCISARMVLGILCSLGVMELYSTRTNFSIAIVSMVRIVSSSGTGNSTNTEVKTPYCLRIQNNTTKNDSPVKKKKELPPIAMTTTERGNILGGRLSELYGTKKGLCYPALHPLTGKWIPQDEVSRFIGNSFGTIFTLLICGSIISDLGWEAVFYISGALSLAWVILWTLLMHDTPAEHPRILEEEKRYIESSITSDNKKVQKLELIFDFQYI</sequence>
<gene>
    <name evidence="6" type="ORF">Anas_12880</name>
</gene>
<dbReference type="AlphaFoldDB" id="A0A5N5T687"/>
<comment type="caution">
    <text evidence="6">The sequence shown here is derived from an EMBL/GenBank/DDBJ whole genome shotgun (WGS) entry which is preliminary data.</text>
</comment>
<name>A0A5N5T687_9CRUS</name>
<keyword evidence="3 5" id="KW-1133">Transmembrane helix</keyword>
<dbReference type="InterPro" id="IPR011701">
    <property type="entry name" value="MFS"/>
</dbReference>